<evidence type="ECO:0000313" key="4">
    <source>
        <dbReference type="EMBL" id="CAJ1508091.1"/>
    </source>
</evidence>
<evidence type="ECO:0000313" key="5">
    <source>
        <dbReference type="Proteomes" id="UP001190465"/>
    </source>
</evidence>
<gene>
    <name evidence="4" type="ORF">MU0053_003730</name>
</gene>
<protein>
    <submittedName>
        <fullName evidence="4">TetR/AcrR family transcriptional regulator</fullName>
    </submittedName>
</protein>
<keyword evidence="1 2" id="KW-0238">DNA-binding</keyword>
<reference evidence="4 5" key="1">
    <citation type="submission" date="2023-08" db="EMBL/GenBank/DDBJ databases">
        <authorList>
            <person name="Folkvardsen B D."/>
            <person name="Norman A."/>
        </authorList>
    </citation>
    <scope>NUCLEOTIDE SEQUENCE [LARGE SCALE GENOMIC DNA]</scope>
    <source>
        <strain evidence="4 5">Mu0053</strain>
    </source>
</reference>
<keyword evidence="5" id="KW-1185">Reference proteome</keyword>
<dbReference type="PRINTS" id="PR00455">
    <property type="entry name" value="HTHTETR"/>
</dbReference>
<dbReference type="Pfam" id="PF17918">
    <property type="entry name" value="TetR_C_15"/>
    <property type="match status" value="1"/>
</dbReference>
<accession>A0ABM9M0P2</accession>
<dbReference type="PROSITE" id="PS50977">
    <property type="entry name" value="HTH_TETR_2"/>
    <property type="match status" value="1"/>
</dbReference>
<dbReference type="Proteomes" id="UP001190465">
    <property type="component" value="Chromosome"/>
</dbReference>
<dbReference type="PANTHER" id="PTHR30055:SF226">
    <property type="entry name" value="HTH-TYPE TRANSCRIPTIONAL REGULATOR PKSA"/>
    <property type="match status" value="1"/>
</dbReference>
<evidence type="ECO:0000256" key="1">
    <source>
        <dbReference type="ARBA" id="ARBA00023125"/>
    </source>
</evidence>
<name>A0ABM9M0P2_9MYCO</name>
<evidence type="ECO:0000259" key="3">
    <source>
        <dbReference type="PROSITE" id="PS50977"/>
    </source>
</evidence>
<dbReference type="Pfam" id="PF00440">
    <property type="entry name" value="TetR_N"/>
    <property type="match status" value="1"/>
</dbReference>
<dbReference type="PROSITE" id="PS01081">
    <property type="entry name" value="HTH_TETR_1"/>
    <property type="match status" value="1"/>
</dbReference>
<proteinExistence type="predicted"/>
<feature type="DNA-binding region" description="H-T-H motif" evidence="2">
    <location>
        <begin position="20"/>
        <end position="39"/>
    </location>
</feature>
<dbReference type="SUPFAM" id="SSF46689">
    <property type="entry name" value="Homeodomain-like"/>
    <property type="match status" value="1"/>
</dbReference>
<dbReference type="InterPro" id="IPR050109">
    <property type="entry name" value="HTH-type_TetR-like_transc_reg"/>
</dbReference>
<dbReference type="InterPro" id="IPR009057">
    <property type="entry name" value="Homeodomain-like_sf"/>
</dbReference>
<evidence type="ECO:0000256" key="2">
    <source>
        <dbReference type="PROSITE-ProRule" id="PRU00335"/>
    </source>
</evidence>
<dbReference type="InterPro" id="IPR023772">
    <property type="entry name" value="DNA-bd_HTH_TetR-type_CS"/>
</dbReference>
<dbReference type="PANTHER" id="PTHR30055">
    <property type="entry name" value="HTH-TYPE TRANSCRIPTIONAL REGULATOR RUTR"/>
    <property type="match status" value="1"/>
</dbReference>
<dbReference type="EMBL" id="OY726397">
    <property type="protein sequence ID" value="CAJ1508091.1"/>
    <property type="molecule type" value="Genomic_DNA"/>
</dbReference>
<dbReference type="InterPro" id="IPR001647">
    <property type="entry name" value="HTH_TetR"/>
</dbReference>
<organism evidence="4 5">
    <name type="scientific">[Mycobacterium] burgundiense</name>
    <dbReference type="NCBI Taxonomy" id="3064286"/>
    <lineage>
        <taxon>Bacteria</taxon>
        <taxon>Bacillati</taxon>
        <taxon>Actinomycetota</taxon>
        <taxon>Actinomycetes</taxon>
        <taxon>Mycobacteriales</taxon>
        <taxon>Mycobacteriaceae</taxon>
        <taxon>Mycolicibacterium</taxon>
    </lineage>
</organism>
<sequence length="179" mass="19984">MDVLVEAAAQMFSREGPAATTNRIAERAGVSIGTLYQYFPDKHALLRAVARRHVRDGEARLAPLFDRLRVDNPAFETTMATLLREVVDLHSGHPRLHALLHRVAGTADDVEEMGRFEDWICAEVSYHLKRCGRGGADPELTARTILHAVDAQVHRVMPRHGYDVKQLLLTVDRLAPPPP</sequence>
<dbReference type="Gene3D" id="1.10.357.10">
    <property type="entry name" value="Tetracycline Repressor, domain 2"/>
    <property type="match status" value="1"/>
</dbReference>
<feature type="domain" description="HTH tetR-type" evidence="3">
    <location>
        <begin position="1"/>
        <end position="57"/>
    </location>
</feature>
<dbReference type="InterPro" id="IPR041669">
    <property type="entry name" value="TetR_C_15"/>
</dbReference>